<evidence type="ECO:0008006" key="6">
    <source>
        <dbReference type="Google" id="ProtNLM"/>
    </source>
</evidence>
<protein>
    <recommendedName>
        <fullName evidence="6">Tat pathway signal sequence protein</fullName>
    </recommendedName>
</protein>
<gene>
    <name evidence="4" type="ORF">PVAG01_06170</name>
</gene>
<evidence type="ECO:0000256" key="2">
    <source>
        <dbReference type="ARBA" id="ARBA00023002"/>
    </source>
</evidence>
<dbReference type="InterPro" id="IPR021765">
    <property type="entry name" value="UstYa-like"/>
</dbReference>
<dbReference type="PANTHER" id="PTHR33365:SF11">
    <property type="entry name" value="TAT PATHWAY SIGNAL SEQUENCE"/>
    <property type="match status" value="1"/>
</dbReference>
<organism evidence="4 5">
    <name type="scientific">Phlyctema vagabunda</name>
    <dbReference type="NCBI Taxonomy" id="108571"/>
    <lineage>
        <taxon>Eukaryota</taxon>
        <taxon>Fungi</taxon>
        <taxon>Dikarya</taxon>
        <taxon>Ascomycota</taxon>
        <taxon>Pezizomycotina</taxon>
        <taxon>Leotiomycetes</taxon>
        <taxon>Helotiales</taxon>
        <taxon>Dermateaceae</taxon>
        <taxon>Phlyctema</taxon>
    </lineage>
</organism>
<evidence type="ECO:0000256" key="1">
    <source>
        <dbReference type="ARBA" id="ARBA00004685"/>
    </source>
</evidence>
<dbReference type="Pfam" id="PF11807">
    <property type="entry name" value="UstYa"/>
    <property type="match status" value="1"/>
</dbReference>
<sequence>NVCLNKIVPLEKIVFRNYSDFNNAPTPENNGLWMDLLGPGMGFISIENPSKYGLPPGVRLRHSPPNMQNFGISMYHQLHCLMMIRGLYWEALRGERNLKMISDEKLPDDIHHTNHCFDYLRQAIMCAGDMSIEGRAPPDHITQDHINGMGQKHICRSWDASRAWMDNHLPLV</sequence>
<evidence type="ECO:0000313" key="4">
    <source>
        <dbReference type="EMBL" id="KAL3422014.1"/>
    </source>
</evidence>
<accession>A0ABR4PFA6</accession>
<reference evidence="4 5" key="1">
    <citation type="submission" date="2024-06" db="EMBL/GenBank/DDBJ databases">
        <title>Complete genome of Phlyctema vagabunda strain 19-DSS-EL-015.</title>
        <authorList>
            <person name="Fiorenzani C."/>
        </authorList>
    </citation>
    <scope>NUCLEOTIDE SEQUENCE [LARGE SCALE GENOMIC DNA]</scope>
    <source>
        <strain evidence="4 5">19-DSS-EL-015</strain>
    </source>
</reference>
<comment type="pathway">
    <text evidence="1">Mycotoxin biosynthesis.</text>
</comment>
<feature type="non-terminal residue" evidence="4">
    <location>
        <position position="1"/>
    </location>
</feature>
<keyword evidence="5" id="KW-1185">Reference proteome</keyword>
<name>A0ABR4PFA6_9HELO</name>
<comment type="similarity">
    <text evidence="3">Belongs to the ustYa family.</text>
</comment>
<proteinExistence type="inferred from homology"/>
<keyword evidence="2" id="KW-0560">Oxidoreductase</keyword>
<comment type="caution">
    <text evidence="4">The sequence shown here is derived from an EMBL/GenBank/DDBJ whole genome shotgun (WGS) entry which is preliminary data.</text>
</comment>
<evidence type="ECO:0000256" key="3">
    <source>
        <dbReference type="ARBA" id="ARBA00035112"/>
    </source>
</evidence>
<evidence type="ECO:0000313" key="5">
    <source>
        <dbReference type="Proteomes" id="UP001629113"/>
    </source>
</evidence>
<dbReference type="Proteomes" id="UP001629113">
    <property type="component" value="Unassembled WGS sequence"/>
</dbReference>
<dbReference type="EMBL" id="JBFCZG010000005">
    <property type="protein sequence ID" value="KAL3422014.1"/>
    <property type="molecule type" value="Genomic_DNA"/>
</dbReference>
<dbReference type="PANTHER" id="PTHR33365">
    <property type="entry name" value="YALI0B05434P"/>
    <property type="match status" value="1"/>
</dbReference>